<sequence>MDSISWYSIYLASIVVSMFGIYWYFMEKQKYWSKRRVPSIKSNVPFIGNMWPVITMRKSSGELYDEFYKSMPKSSMVGLYSFGEPELLVKDPELVKTVLQTNFSSFQRNAMQINPEADPLLSRNPFFAEGERWKQGRSVLTNSMTSGKLKNMALAVRDVCFEFINYLNSQLKLNSGKNVEVDAQLLFARFTSGVVAKAGFGVNGNCFSDEPGSFLEMAKMMFEPSSFSSLKSMLVMFFPMLNSILKTSFVPPKVDHYFRNIVKEVLDARKDGARGNDFIQHLSDTYKLNAEEADGDLDKNDIDLSIAGHAASFLVDGYLTSSFTLTFIAYEIARHPEVQDKLRKEVKQVLAKHSNEITYDAIQDMKYMDLVIKESMRTVPVAQILQKICTEKSKLVGFDGAECQVEPGTKITIPVQALLGDSKYWENPDKFDPERFSDENKSQQHKFVYLPFGGGPRVCVGQRMALLQIKGALAVLLDNFQLKLSPKTKQPLVWAPAVALNIPEGGIWIMIAPL</sequence>
<keyword evidence="5 13" id="KW-0349">Heme</keyword>
<feature type="binding site" description="axial binding residue" evidence="13">
    <location>
        <position position="459"/>
    </location>
    <ligand>
        <name>heme</name>
        <dbReference type="ChEBI" id="CHEBI:30413"/>
    </ligand>
    <ligandPart>
        <name>Fe</name>
        <dbReference type="ChEBI" id="CHEBI:18248"/>
    </ligandPart>
</feature>
<evidence type="ECO:0000256" key="5">
    <source>
        <dbReference type="ARBA" id="ARBA00022617"/>
    </source>
</evidence>
<dbReference type="OrthoDB" id="2789670at2759"/>
<dbReference type="FunFam" id="1.10.630.10:FF:000042">
    <property type="entry name" value="Cytochrome P450"/>
    <property type="match status" value="1"/>
</dbReference>
<dbReference type="SUPFAM" id="SSF48264">
    <property type="entry name" value="Cytochrome P450"/>
    <property type="match status" value="1"/>
</dbReference>
<dbReference type="AlphaFoldDB" id="A0A8J2HM54"/>
<keyword evidence="9 14" id="KW-0560">Oxidoreductase</keyword>
<dbReference type="PANTHER" id="PTHR24292">
    <property type="entry name" value="CYTOCHROME P450"/>
    <property type="match status" value="1"/>
</dbReference>
<evidence type="ECO:0000256" key="3">
    <source>
        <dbReference type="ARBA" id="ARBA00004406"/>
    </source>
</evidence>
<dbReference type="GO" id="GO:0005506">
    <property type="term" value="F:iron ion binding"/>
    <property type="evidence" value="ECO:0007669"/>
    <property type="project" value="InterPro"/>
</dbReference>
<dbReference type="CDD" id="cd11056">
    <property type="entry name" value="CYP6-like"/>
    <property type="match status" value="1"/>
</dbReference>
<keyword evidence="17" id="KW-1185">Reference proteome</keyword>
<dbReference type="PRINTS" id="PR00463">
    <property type="entry name" value="EP450I"/>
</dbReference>
<evidence type="ECO:0000256" key="7">
    <source>
        <dbReference type="ARBA" id="ARBA00022824"/>
    </source>
</evidence>
<evidence type="ECO:0000313" key="17">
    <source>
        <dbReference type="Proteomes" id="UP000786811"/>
    </source>
</evidence>
<proteinExistence type="inferred from homology"/>
<dbReference type="PRINTS" id="PR00385">
    <property type="entry name" value="P450"/>
</dbReference>
<comment type="caution">
    <text evidence="16">The sequence shown here is derived from an EMBL/GenBank/DDBJ whole genome shotgun (WGS) entry which is preliminary data.</text>
</comment>
<dbReference type="PROSITE" id="PS00086">
    <property type="entry name" value="CYTOCHROME_P450"/>
    <property type="match status" value="1"/>
</dbReference>
<evidence type="ECO:0000256" key="13">
    <source>
        <dbReference type="PIRSR" id="PIRSR602401-1"/>
    </source>
</evidence>
<dbReference type="PANTHER" id="PTHR24292:SF104">
    <property type="entry name" value="CYTOCHROME P450 308A1-RELATED"/>
    <property type="match status" value="1"/>
</dbReference>
<dbReference type="GO" id="GO:0016705">
    <property type="term" value="F:oxidoreductase activity, acting on paired donors, with incorporation or reduction of molecular oxygen"/>
    <property type="evidence" value="ECO:0007669"/>
    <property type="project" value="InterPro"/>
</dbReference>
<protein>
    <submittedName>
        <fullName evidence="16">CYP366E1</fullName>
    </submittedName>
</protein>
<organism evidence="16 17">
    <name type="scientific">Cotesia congregata</name>
    <name type="common">Parasitoid wasp</name>
    <name type="synonym">Apanteles congregatus</name>
    <dbReference type="NCBI Taxonomy" id="51543"/>
    <lineage>
        <taxon>Eukaryota</taxon>
        <taxon>Metazoa</taxon>
        <taxon>Ecdysozoa</taxon>
        <taxon>Arthropoda</taxon>
        <taxon>Hexapoda</taxon>
        <taxon>Insecta</taxon>
        <taxon>Pterygota</taxon>
        <taxon>Neoptera</taxon>
        <taxon>Endopterygota</taxon>
        <taxon>Hymenoptera</taxon>
        <taxon>Apocrita</taxon>
        <taxon>Ichneumonoidea</taxon>
        <taxon>Braconidae</taxon>
        <taxon>Microgastrinae</taxon>
        <taxon>Cotesia</taxon>
    </lineage>
</organism>
<dbReference type="Gene3D" id="1.10.630.10">
    <property type="entry name" value="Cytochrome P450"/>
    <property type="match status" value="1"/>
</dbReference>
<name>A0A8J2HM54_COTCN</name>
<evidence type="ECO:0000256" key="11">
    <source>
        <dbReference type="ARBA" id="ARBA00023033"/>
    </source>
</evidence>
<dbReference type="GO" id="GO:0004497">
    <property type="term" value="F:monooxygenase activity"/>
    <property type="evidence" value="ECO:0007669"/>
    <property type="project" value="UniProtKB-KW"/>
</dbReference>
<comment type="cofactor">
    <cofactor evidence="1 13">
        <name>heme</name>
        <dbReference type="ChEBI" id="CHEBI:30413"/>
    </cofactor>
</comment>
<evidence type="ECO:0000256" key="15">
    <source>
        <dbReference type="SAM" id="Phobius"/>
    </source>
</evidence>
<evidence type="ECO:0000256" key="8">
    <source>
        <dbReference type="ARBA" id="ARBA00022848"/>
    </source>
</evidence>
<comment type="subcellular location">
    <subcellularLocation>
        <location evidence="3">Endoplasmic reticulum membrane</location>
        <topology evidence="3">Peripheral membrane protein</topology>
    </subcellularLocation>
    <subcellularLocation>
        <location evidence="2">Microsome membrane</location>
        <topology evidence="2">Peripheral membrane protein</topology>
    </subcellularLocation>
</comment>
<keyword evidence="10 13" id="KW-0408">Iron</keyword>
<evidence type="ECO:0000256" key="10">
    <source>
        <dbReference type="ARBA" id="ARBA00023004"/>
    </source>
</evidence>
<dbReference type="InterPro" id="IPR002401">
    <property type="entry name" value="Cyt_P450_E_grp-I"/>
</dbReference>
<comment type="similarity">
    <text evidence="4 14">Belongs to the cytochrome P450 family.</text>
</comment>
<dbReference type="GO" id="GO:0020037">
    <property type="term" value="F:heme binding"/>
    <property type="evidence" value="ECO:0007669"/>
    <property type="project" value="InterPro"/>
</dbReference>
<evidence type="ECO:0000256" key="1">
    <source>
        <dbReference type="ARBA" id="ARBA00001971"/>
    </source>
</evidence>
<gene>
    <name evidence="16" type="ORF">HICCMSTLAB_LOCUS11689</name>
</gene>
<evidence type="ECO:0000256" key="12">
    <source>
        <dbReference type="ARBA" id="ARBA00023136"/>
    </source>
</evidence>
<reference evidence="16" key="1">
    <citation type="submission" date="2021-04" db="EMBL/GenBank/DDBJ databases">
        <authorList>
            <person name="Chebbi M.A.C M."/>
        </authorList>
    </citation>
    <scope>NUCLEOTIDE SEQUENCE</scope>
</reference>
<keyword evidence="15" id="KW-0812">Transmembrane</keyword>
<dbReference type="Pfam" id="PF00067">
    <property type="entry name" value="p450"/>
    <property type="match status" value="1"/>
</dbReference>
<dbReference type="InterPro" id="IPR017972">
    <property type="entry name" value="Cyt_P450_CS"/>
</dbReference>
<keyword evidence="12 15" id="KW-0472">Membrane</keyword>
<evidence type="ECO:0000313" key="16">
    <source>
        <dbReference type="EMBL" id="CAG5103797.1"/>
    </source>
</evidence>
<dbReference type="GO" id="GO:0005789">
    <property type="term" value="C:endoplasmic reticulum membrane"/>
    <property type="evidence" value="ECO:0007669"/>
    <property type="project" value="UniProtKB-SubCell"/>
</dbReference>
<keyword evidence="15" id="KW-1133">Transmembrane helix</keyword>
<dbReference type="InterPro" id="IPR036396">
    <property type="entry name" value="Cyt_P450_sf"/>
</dbReference>
<dbReference type="EMBL" id="CAJNRD030001123">
    <property type="protein sequence ID" value="CAG5103797.1"/>
    <property type="molecule type" value="Genomic_DNA"/>
</dbReference>
<feature type="transmembrane region" description="Helical" evidence="15">
    <location>
        <begin position="6"/>
        <end position="25"/>
    </location>
</feature>
<accession>A0A8J2HM54</accession>
<keyword evidence="6 13" id="KW-0479">Metal-binding</keyword>
<dbReference type="InterPro" id="IPR050476">
    <property type="entry name" value="Insect_CytP450_Detox"/>
</dbReference>
<evidence type="ECO:0000256" key="9">
    <source>
        <dbReference type="ARBA" id="ARBA00023002"/>
    </source>
</evidence>
<dbReference type="Proteomes" id="UP000786811">
    <property type="component" value="Unassembled WGS sequence"/>
</dbReference>
<keyword evidence="8" id="KW-0492">Microsome</keyword>
<evidence type="ECO:0000256" key="4">
    <source>
        <dbReference type="ARBA" id="ARBA00010617"/>
    </source>
</evidence>
<evidence type="ECO:0000256" key="2">
    <source>
        <dbReference type="ARBA" id="ARBA00004174"/>
    </source>
</evidence>
<keyword evidence="7" id="KW-0256">Endoplasmic reticulum</keyword>
<evidence type="ECO:0000256" key="14">
    <source>
        <dbReference type="RuleBase" id="RU000461"/>
    </source>
</evidence>
<dbReference type="InterPro" id="IPR001128">
    <property type="entry name" value="Cyt_P450"/>
</dbReference>
<keyword evidence="11 14" id="KW-0503">Monooxygenase</keyword>
<evidence type="ECO:0000256" key="6">
    <source>
        <dbReference type="ARBA" id="ARBA00022723"/>
    </source>
</evidence>